<feature type="domain" description="CheB-type methylesterase" evidence="5">
    <location>
        <begin position="1"/>
        <end position="187"/>
    </location>
</feature>
<dbReference type="EC" id="3.1.1.61" evidence="2"/>
<dbReference type="RefSeq" id="WP_145018101.1">
    <property type="nucleotide sequence ID" value="NZ_VLLN01000003.1"/>
</dbReference>
<dbReference type="GO" id="GO:0000156">
    <property type="term" value="F:phosphorelay response regulator activity"/>
    <property type="evidence" value="ECO:0007669"/>
    <property type="project" value="InterPro"/>
</dbReference>
<evidence type="ECO:0000256" key="2">
    <source>
        <dbReference type="ARBA" id="ARBA00039140"/>
    </source>
</evidence>
<feature type="active site" evidence="4">
    <location>
        <position position="38"/>
    </location>
</feature>
<dbReference type="CDD" id="cd16432">
    <property type="entry name" value="CheB_Rec"/>
    <property type="match status" value="1"/>
</dbReference>
<dbReference type="PANTHER" id="PTHR42872">
    <property type="entry name" value="PROTEIN-GLUTAMATE METHYLESTERASE/PROTEIN-GLUTAMINE GLUTAMINASE"/>
    <property type="match status" value="1"/>
</dbReference>
<dbReference type="Gene3D" id="3.40.50.180">
    <property type="entry name" value="Methylesterase CheB, C-terminal domain"/>
    <property type="match status" value="1"/>
</dbReference>
<dbReference type="GO" id="GO:0005737">
    <property type="term" value="C:cytoplasm"/>
    <property type="evidence" value="ECO:0007669"/>
    <property type="project" value="InterPro"/>
</dbReference>
<organism evidence="6 7">
    <name type="scientific">Geobacter argillaceus</name>
    <dbReference type="NCBI Taxonomy" id="345631"/>
    <lineage>
        <taxon>Bacteria</taxon>
        <taxon>Pseudomonadati</taxon>
        <taxon>Thermodesulfobacteriota</taxon>
        <taxon>Desulfuromonadia</taxon>
        <taxon>Geobacterales</taxon>
        <taxon>Geobacteraceae</taxon>
        <taxon>Geobacter</taxon>
    </lineage>
</organism>
<comment type="catalytic activity">
    <reaction evidence="3">
        <text>[protein]-L-glutamate 5-O-methyl ester + H2O = L-glutamyl-[protein] + methanol + H(+)</text>
        <dbReference type="Rhea" id="RHEA:23236"/>
        <dbReference type="Rhea" id="RHEA-COMP:10208"/>
        <dbReference type="Rhea" id="RHEA-COMP:10311"/>
        <dbReference type="ChEBI" id="CHEBI:15377"/>
        <dbReference type="ChEBI" id="CHEBI:15378"/>
        <dbReference type="ChEBI" id="CHEBI:17790"/>
        <dbReference type="ChEBI" id="CHEBI:29973"/>
        <dbReference type="ChEBI" id="CHEBI:82795"/>
        <dbReference type="EC" id="3.1.1.61"/>
    </reaction>
</comment>
<evidence type="ECO:0000256" key="3">
    <source>
        <dbReference type="ARBA" id="ARBA00048267"/>
    </source>
</evidence>
<dbReference type="GO" id="GO:0006935">
    <property type="term" value="P:chemotaxis"/>
    <property type="evidence" value="ECO:0007669"/>
    <property type="project" value="UniProtKB-UniRule"/>
</dbReference>
<evidence type="ECO:0000256" key="4">
    <source>
        <dbReference type="PROSITE-ProRule" id="PRU00050"/>
    </source>
</evidence>
<dbReference type="Pfam" id="PF01339">
    <property type="entry name" value="CheB_methylest"/>
    <property type="match status" value="1"/>
</dbReference>
<protein>
    <recommendedName>
        <fullName evidence="2">protein-glutamate methylesterase</fullName>
        <ecNumber evidence="2">3.1.1.61</ecNumber>
    </recommendedName>
</protein>
<evidence type="ECO:0000313" key="7">
    <source>
        <dbReference type="Proteomes" id="UP000319449"/>
    </source>
</evidence>
<dbReference type="SUPFAM" id="SSF52738">
    <property type="entry name" value="Methylesterase CheB, C-terminal domain"/>
    <property type="match status" value="1"/>
</dbReference>
<accession>A0A562WRA8</accession>
<keyword evidence="7" id="KW-1185">Reference proteome</keyword>
<evidence type="ECO:0000256" key="1">
    <source>
        <dbReference type="ARBA" id="ARBA00022801"/>
    </source>
</evidence>
<dbReference type="EMBL" id="VLLN01000003">
    <property type="protein sequence ID" value="TWJ32686.1"/>
    <property type="molecule type" value="Genomic_DNA"/>
</dbReference>
<dbReference type="Proteomes" id="UP000319449">
    <property type="component" value="Unassembled WGS sequence"/>
</dbReference>
<proteinExistence type="predicted"/>
<name>A0A562WRA8_9BACT</name>
<sequence>MQCSNLLIIGSSTGGPRILEELFATLPPLNAAVLIVQHITKGIDESFAASLSRFLSMPVRLAIDGESLQHRVALVAPGGLHLTLGNNRTIHLSQGEKVNSVCPSIDVAMNSAQPHNGGRLAGVILTGMGRDGADGIAHIKKAGGITIAQDQSTSVIFGMPKAAVETGCVDFVLTTSQIGKKLSELFA</sequence>
<reference evidence="6 7" key="1">
    <citation type="submission" date="2019-07" db="EMBL/GenBank/DDBJ databases">
        <title>Genomic Encyclopedia of Archaeal and Bacterial Type Strains, Phase II (KMG-II): from individual species to whole genera.</title>
        <authorList>
            <person name="Goeker M."/>
        </authorList>
    </citation>
    <scope>NUCLEOTIDE SEQUENCE [LARGE SCALE GENOMIC DNA]</scope>
    <source>
        <strain evidence="6 7">ATCC BAA-1139</strain>
    </source>
</reference>
<keyword evidence="1 4" id="KW-0378">Hydrolase</keyword>
<gene>
    <name evidence="6" type="ORF">JN12_00661</name>
</gene>
<dbReference type="AlphaFoldDB" id="A0A562WRA8"/>
<dbReference type="PROSITE" id="PS50122">
    <property type="entry name" value="CHEB"/>
    <property type="match status" value="1"/>
</dbReference>
<comment type="caution">
    <text evidence="6">The sequence shown here is derived from an EMBL/GenBank/DDBJ whole genome shotgun (WGS) entry which is preliminary data.</text>
</comment>
<dbReference type="GO" id="GO:0008984">
    <property type="term" value="F:protein-glutamate methylesterase activity"/>
    <property type="evidence" value="ECO:0007669"/>
    <property type="project" value="UniProtKB-EC"/>
</dbReference>
<dbReference type="InterPro" id="IPR000673">
    <property type="entry name" value="Sig_transdc_resp-reg_Me-estase"/>
</dbReference>
<dbReference type="PANTHER" id="PTHR42872:SF3">
    <property type="entry name" value="PROTEIN-GLUTAMATE METHYLESTERASE_PROTEIN-GLUTAMINE GLUTAMINASE 1"/>
    <property type="match status" value="1"/>
</dbReference>
<dbReference type="OrthoDB" id="9793421at2"/>
<evidence type="ECO:0000313" key="6">
    <source>
        <dbReference type="EMBL" id="TWJ32686.1"/>
    </source>
</evidence>
<feature type="active site" evidence="4">
    <location>
        <position position="12"/>
    </location>
</feature>
<evidence type="ECO:0000259" key="5">
    <source>
        <dbReference type="PROSITE" id="PS50122"/>
    </source>
</evidence>
<dbReference type="InterPro" id="IPR035909">
    <property type="entry name" value="CheB_C"/>
</dbReference>
<feature type="active site" evidence="4">
    <location>
        <position position="131"/>
    </location>
</feature>
<keyword evidence="4" id="KW-0145">Chemotaxis</keyword>